<gene>
    <name evidence="3" type="ORF">TVAG_227720</name>
</gene>
<feature type="coiled-coil region" evidence="1">
    <location>
        <begin position="477"/>
        <end position="539"/>
    </location>
</feature>
<feature type="region of interest" description="Disordered" evidence="2">
    <location>
        <begin position="313"/>
        <end position="407"/>
    </location>
</feature>
<proteinExistence type="predicted"/>
<feature type="compositionally biased region" description="Basic and acidic residues" evidence="2">
    <location>
        <begin position="363"/>
        <end position="380"/>
    </location>
</feature>
<keyword evidence="4" id="KW-1185">Reference proteome</keyword>
<sequence length="597" mass="69700">MRTFAFIPDQETLKNETKGSPFTRPSCQISADGNAVTIEDSTTGEKFAITRNFDQVFDHFQDILMECPEKETNRLISLCSSNSKFTPEQILETCIQFARYYIPPEGEKEFLISSGLVFDKNVIDYFALDNSKVKEFESIPIYHISEAVDLISTALEDRKSFENSLFVFRIECQEFFFEWVIIPNVDQKNSDFVLDLPSNQKIVFYLRKIASIMQNSFDHFRRESSCFRLIADTFVDINTTWVAHLNPYAKLASNAAIFNVLNASTEPLKNKFTCQRSELFAQHKENFDLNDDDSYAAEREYKQQLEDLGAEEVQFDDDNDLSNQTSPTKLSASNQNMRGSSIVVPYGEYTNNGEEEEEDSEEMERMQRLKELRESHMNKNKDKKSRVQRRGEVNHSMAESSSVYSRMSQRSKLAAKLAQIRARNMNIDEEEEEEEEDTNLEDEKDNKNKKKELTPLQLRQKRLEKQRLLIFRCQKALNDENSTTEKLSSLNDELQAELEHCREFRSTIKDEISRVRKELQQKQKKASEQRKIAEKYQQLYLETHNDRIQQKYQNTRPHYKPATVDKNPEYARTIALLQAEVKKLEKEVNELQSHVGN</sequence>
<dbReference type="AlphaFoldDB" id="A2ERS4"/>
<dbReference type="RefSeq" id="XP_001316878.1">
    <property type="nucleotide sequence ID" value="XM_001316843.1"/>
</dbReference>
<reference evidence="3" key="2">
    <citation type="journal article" date="2007" name="Science">
        <title>Draft genome sequence of the sexually transmitted pathogen Trichomonas vaginalis.</title>
        <authorList>
            <person name="Carlton J.M."/>
            <person name="Hirt R.P."/>
            <person name="Silva J.C."/>
            <person name="Delcher A.L."/>
            <person name="Schatz M."/>
            <person name="Zhao Q."/>
            <person name="Wortman J.R."/>
            <person name="Bidwell S.L."/>
            <person name="Alsmark U.C.M."/>
            <person name="Besteiro S."/>
            <person name="Sicheritz-Ponten T."/>
            <person name="Noel C.J."/>
            <person name="Dacks J.B."/>
            <person name="Foster P.G."/>
            <person name="Simillion C."/>
            <person name="Van de Peer Y."/>
            <person name="Miranda-Saavedra D."/>
            <person name="Barton G.J."/>
            <person name="Westrop G.D."/>
            <person name="Mueller S."/>
            <person name="Dessi D."/>
            <person name="Fiori P.L."/>
            <person name="Ren Q."/>
            <person name="Paulsen I."/>
            <person name="Zhang H."/>
            <person name="Bastida-Corcuera F.D."/>
            <person name="Simoes-Barbosa A."/>
            <person name="Brown M.T."/>
            <person name="Hayes R.D."/>
            <person name="Mukherjee M."/>
            <person name="Okumura C.Y."/>
            <person name="Schneider R."/>
            <person name="Smith A.J."/>
            <person name="Vanacova S."/>
            <person name="Villalvazo M."/>
            <person name="Haas B.J."/>
            <person name="Pertea M."/>
            <person name="Feldblyum T.V."/>
            <person name="Utterback T.R."/>
            <person name="Shu C.L."/>
            <person name="Osoegawa K."/>
            <person name="de Jong P.J."/>
            <person name="Hrdy I."/>
            <person name="Horvathova L."/>
            <person name="Zubacova Z."/>
            <person name="Dolezal P."/>
            <person name="Malik S.B."/>
            <person name="Logsdon J.M. Jr."/>
            <person name="Henze K."/>
            <person name="Gupta A."/>
            <person name="Wang C.C."/>
            <person name="Dunne R.L."/>
            <person name="Upcroft J.A."/>
            <person name="Upcroft P."/>
            <person name="White O."/>
            <person name="Salzberg S.L."/>
            <person name="Tang P."/>
            <person name="Chiu C.-H."/>
            <person name="Lee Y.-S."/>
            <person name="Embley T.M."/>
            <person name="Coombs G.H."/>
            <person name="Mottram J.C."/>
            <person name="Tachezy J."/>
            <person name="Fraser-Liggett C.M."/>
            <person name="Johnson P.J."/>
        </authorList>
    </citation>
    <scope>NUCLEOTIDE SEQUENCE [LARGE SCALE GENOMIC DNA]</scope>
    <source>
        <strain evidence="3">G3</strain>
    </source>
</reference>
<protein>
    <submittedName>
        <fullName evidence="3">Uncharacterized protein</fullName>
    </submittedName>
</protein>
<reference evidence="3" key="1">
    <citation type="submission" date="2006-10" db="EMBL/GenBank/DDBJ databases">
        <authorList>
            <person name="Amadeo P."/>
            <person name="Zhao Q."/>
            <person name="Wortman J."/>
            <person name="Fraser-Liggett C."/>
            <person name="Carlton J."/>
        </authorList>
    </citation>
    <scope>NUCLEOTIDE SEQUENCE</scope>
    <source>
        <strain evidence="3">G3</strain>
    </source>
</reference>
<dbReference type="EMBL" id="DS113469">
    <property type="protein sequence ID" value="EAY04655.1"/>
    <property type="molecule type" value="Genomic_DNA"/>
</dbReference>
<evidence type="ECO:0000313" key="3">
    <source>
        <dbReference type="EMBL" id="EAY04655.1"/>
    </source>
</evidence>
<feature type="compositionally biased region" description="Acidic residues" evidence="2">
    <location>
        <begin position="427"/>
        <end position="443"/>
    </location>
</feature>
<feature type="compositionally biased region" description="Polar residues" evidence="2">
    <location>
        <begin position="321"/>
        <end position="339"/>
    </location>
</feature>
<feature type="compositionally biased region" description="Acidic residues" evidence="2">
    <location>
        <begin position="353"/>
        <end position="362"/>
    </location>
</feature>
<accession>A2ERS4</accession>
<dbReference type="Proteomes" id="UP000001542">
    <property type="component" value="Unassembled WGS sequence"/>
</dbReference>
<dbReference type="VEuPathDB" id="TrichDB:TVAG_227720"/>
<evidence type="ECO:0000256" key="2">
    <source>
        <dbReference type="SAM" id="MobiDB-lite"/>
    </source>
</evidence>
<evidence type="ECO:0000313" key="4">
    <source>
        <dbReference type="Proteomes" id="UP000001542"/>
    </source>
</evidence>
<organism evidence="3 4">
    <name type="scientific">Trichomonas vaginalis (strain ATCC PRA-98 / G3)</name>
    <dbReference type="NCBI Taxonomy" id="412133"/>
    <lineage>
        <taxon>Eukaryota</taxon>
        <taxon>Metamonada</taxon>
        <taxon>Parabasalia</taxon>
        <taxon>Trichomonadida</taxon>
        <taxon>Trichomonadidae</taxon>
        <taxon>Trichomonas</taxon>
    </lineage>
</organism>
<dbReference type="OrthoDB" id="10679469at2759"/>
<dbReference type="VEuPathDB" id="TrichDB:TVAGG3_0182940"/>
<evidence type="ECO:0000256" key="1">
    <source>
        <dbReference type="SAM" id="Coils"/>
    </source>
</evidence>
<name>A2ERS4_TRIV3</name>
<feature type="region of interest" description="Disordered" evidence="2">
    <location>
        <begin position="425"/>
        <end position="453"/>
    </location>
</feature>
<keyword evidence="1" id="KW-0175">Coiled coil</keyword>
<dbReference type="SMR" id="A2ERS4"/>
<feature type="coiled-coil region" evidence="1">
    <location>
        <begin position="567"/>
        <end position="594"/>
    </location>
</feature>
<dbReference type="InParanoid" id="A2ERS4"/>
<dbReference type="KEGG" id="tva:4762518"/>